<proteinExistence type="predicted"/>
<reference evidence="1" key="1">
    <citation type="journal article" date="2015" name="Nature">
        <title>Complex archaea that bridge the gap between prokaryotes and eukaryotes.</title>
        <authorList>
            <person name="Spang A."/>
            <person name="Saw J.H."/>
            <person name="Jorgensen S.L."/>
            <person name="Zaremba-Niedzwiedzka K."/>
            <person name="Martijn J."/>
            <person name="Lind A.E."/>
            <person name="van Eijk R."/>
            <person name="Schleper C."/>
            <person name="Guy L."/>
            <person name="Ettema T.J."/>
        </authorList>
    </citation>
    <scope>NUCLEOTIDE SEQUENCE</scope>
</reference>
<comment type="caution">
    <text evidence="1">The sequence shown here is derived from an EMBL/GenBank/DDBJ whole genome shotgun (WGS) entry which is preliminary data.</text>
</comment>
<name>A0A0F9FGU3_9ZZZZ</name>
<dbReference type="AlphaFoldDB" id="A0A0F9FGU3"/>
<evidence type="ECO:0000313" key="1">
    <source>
        <dbReference type="EMBL" id="KKL56470.1"/>
    </source>
</evidence>
<protein>
    <submittedName>
        <fullName evidence="1">Uncharacterized protein</fullName>
    </submittedName>
</protein>
<accession>A0A0F9FGU3</accession>
<sequence length="42" mass="4571">MKTNIVAVLRIIPVKGNCRTSFRQLPLIQGALGEIAYGGKDE</sequence>
<organism evidence="1">
    <name type="scientific">marine sediment metagenome</name>
    <dbReference type="NCBI Taxonomy" id="412755"/>
    <lineage>
        <taxon>unclassified sequences</taxon>
        <taxon>metagenomes</taxon>
        <taxon>ecological metagenomes</taxon>
    </lineage>
</organism>
<dbReference type="EMBL" id="LAZR01030482">
    <property type="protein sequence ID" value="KKL56470.1"/>
    <property type="molecule type" value="Genomic_DNA"/>
</dbReference>
<gene>
    <name evidence="1" type="ORF">LCGC14_2245070</name>
</gene>